<keyword evidence="2" id="KW-1185">Reference proteome</keyword>
<sequence length="33" mass="4025">MKKINEIDIKSIDFNEKEEVGKWLNDYDNCHVR</sequence>
<dbReference type="EMBL" id="ACVI01000123">
    <property type="protein sequence ID" value="EET84874.1"/>
    <property type="molecule type" value="Genomic_DNA"/>
</dbReference>
<comment type="caution">
    <text evidence="1">The sequence shown here is derived from an EMBL/GenBank/DDBJ whole genome shotgun (WGS) entry which is preliminary data.</text>
</comment>
<accession>C6Q0U2</accession>
<evidence type="ECO:0000313" key="2">
    <source>
        <dbReference type="Proteomes" id="UP000004198"/>
    </source>
</evidence>
<name>C6Q0U2_9CLOT</name>
<gene>
    <name evidence="1" type="ORF">CcarbDRAFT_4659</name>
</gene>
<proteinExistence type="predicted"/>
<dbReference type="AlphaFoldDB" id="C6Q0U2"/>
<evidence type="ECO:0000313" key="1">
    <source>
        <dbReference type="EMBL" id="EET84874.1"/>
    </source>
</evidence>
<organism evidence="1 2">
    <name type="scientific">Clostridium carboxidivorans P7</name>
    <dbReference type="NCBI Taxonomy" id="536227"/>
    <lineage>
        <taxon>Bacteria</taxon>
        <taxon>Bacillati</taxon>
        <taxon>Bacillota</taxon>
        <taxon>Clostridia</taxon>
        <taxon>Eubacteriales</taxon>
        <taxon>Clostridiaceae</taxon>
        <taxon>Clostridium</taxon>
    </lineage>
</organism>
<dbReference type="Proteomes" id="UP000004198">
    <property type="component" value="Unassembled WGS sequence"/>
</dbReference>
<reference evidence="1 2" key="1">
    <citation type="submission" date="2009-06" db="EMBL/GenBank/DDBJ databases">
        <title>The draft genome of Clostridium carboxidivorans P7.</title>
        <authorList>
            <consortium name="US DOE Joint Genome Institute (JGI-PGF)"/>
            <person name="Lucas S."/>
            <person name="Copeland A."/>
            <person name="Lapidus A."/>
            <person name="Glavina del Rio T."/>
            <person name="Tice H."/>
            <person name="Bruce D."/>
            <person name="Goodwin L."/>
            <person name="Pitluck S."/>
            <person name="Larimer F."/>
            <person name="Land M.L."/>
            <person name="Hauser L."/>
            <person name="Hemme C.L."/>
        </authorList>
    </citation>
    <scope>NUCLEOTIDE SEQUENCE [LARGE SCALE GENOMIC DNA]</scope>
    <source>
        <strain evidence="1 2">P7</strain>
    </source>
</reference>
<protein>
    <submittedName>
        <fullName evidence="1">Uncharacterized protein</fullName>
    </submittedName>
</protein>